<dbReference type="PANTHER" id="PTHR11075:SF54">
    <property type="entry name" value="LARGE RIBOSOMAL SUBUNIT PROTEIN ML62"/>
    <property type="match status" value="1"/>
</dbReference>
<keyword evidence="6" id="KW-1185">Reference proteome</keyword>
<feature type="domain" description="Prokaryotic-type class I peptide chain release factors" evidence="5">
    <location>
        <begin position="70"/>
        <end position="86"/>
    </location>
</feature>
<dbReference type="PaxDb" id="121845-A0A1S4ES33"/>
<dbReference type="NCBIfam" id="NF006718">
    <property type="entry name" value="PRK09256.1"/>
    <property type="match status" value="1"/>
</dbReference>
<dbReference type="GeneID" id="103524187"/>
<dbReference type="SUPFAM" id="SSF110916">
    <property type="entry name" value="Peptidyl-tRNA hydrolase domain-like"/>
    <property type="match status" value="1"/>
</dbReference>
<evidence type="ECO:0000259" key="5">
    <source>
        <dbReference type="PROSITE" id="PS00745"/>
    </source>
</evidence>
<dbReference type="InterPro" id="IPR000352">
    <property type="entry name" value="Pep_chain_release_fac_I"/>
</dbReference>
<accession>A0A1S4ES33</accession>
<dbReference type="GO" id="GO:0070126">
    <property type="term" value="P:mitochondrial translational termination"/>
    <property type="evidence" value="ECO:0007669"/>
    <property type="project" value="TreeGrafter"/>
</dbReference>
<evidence type="ECO:0000313" key="7">
    <source>
        <dbReference type="RefSeq" id="XP_008487414.1"/>
    </source>
</evidence>
<dbReference type="OrthoDB" id="270639at2759"/>
<dbReference type="RefSeq" id="XP_017305004.1">
    <property type="nucleotide sequence ID" value="XM_017449515.2"/>
</dbReference>
<evidence type="ECO:0000313" key="12">
    <source>
        <dbReference type="RefSeq" id="XP_026689125.1"/>
    </source>
</evidence>
<organism evidence="8">
    <name type="scientific">Diaphorina citri</name>
    <name type="common">Asian citrus psyllid</name>
    <dbReference type="NCBI Taxonomy" id="121845"/>
    <lineage>
        <taxon>Eukaryota</taxon>
        <taxon>Metazoa</taxon>
        <taxon>Ecdysozoa</taxon>
        <taxon>Arthropoda</taxon>
        <taxon>Hexapoda</taxon>
        <taxon>Insecta</taxon>
        <taxon>Pterygota</taxon>
        <taxon>Neoptera</taxon>
        <taxon>Paraneoptera</taxon>
        <taxon>Hemiptera</taxon>
        <taxon>Sternorrhyncha</taxon>
        <taxon>Psylloidea</taxon>
        <taxon>Psyllidae</taxon>
        <taxon>Diaphorininae</taxon>
        <taxon>Diaphorina</taxon>
    </lineage>
</organism>
<dbReference type="FunFam" id="3.30.160.20:FF:000046">
    <property type="entry name" value="Peptidyl-tRNA hydrolase ICT1"/>
    <property type="match status" value="1"/>
</dbReference>
<dbReference type="RefSeq" id="XP_026689125.1">
    <property type="nucleotide sequence ID" value="XM_026833324.1"/>
</dbReference>
<dbReference type="Pfam" id="PF00472">
    <property type="entry name" value="RF-1"/>
    <property type="match status" value="1"/>
</dbReference>
<evidence type="ECO:0000313" key="6">
    <source>
        <dbReference type="Proteomes" id="UP000079169"/>
    </source>
</evidence>
<reference evidence="7 8" key="1">
    <citation type="submission" date="2023-09" db="UniProtKB">
        <authorList>
            <consortium name="RefSeq"/>
        </authorList>
    </citation>
    <scope>IDENTIFICATION</scope>
</reference>
<comment type="similarity">
    <text evidence="2">Belongs to the prokaryotic/mitochondrial release factor family. Mitochondrion-specific ribosomal protein mL62 subfamily.</text>
</comment>
<dbReference type="InterPro" id="IPR052104">
    <property type="entry name" value="Mito_Release_Factor_mL62"/>
</dbReference>
<dbReference type="RefSeq" id="XP_026689122.1">
    <property type="nucleotide sequence ID" value="XM_026833321.1"/>
</dbReference>
<evidence type="ECO:0000313" key="9">
    <source>
        <dbReference type="RefSeq" id="XP_026689122.1"/>
    </source>
</evidence>
<dbReference type="GO" id="GO:0004045">
    <property type="term" value="F:peptidyl-tRNA hydrolase activity"/>
    <property type="evidence" value="ECO:0007669"/>
    <property type="project" value="UniProtKB-EC"/>
</dbReference>
<protein>
    <recommendedName>
        <fullName evidence="3">Large ribosomal subunit protein mL62</fullName>
        <ecNumber evidence="1">3.1.1.29</ecNumber>
    </recommendedName>
    <alternativeName>
        <fullName evidence="4">Peptidyl-tRNA hydrolase ICT1, mitochondrial</fullName>
    </alternativeName>
</protein>
<evidence type="ECO:0000256" key="4">
    <source>
        <dbReference type="ARBA" id="ARBA00041531"/>
    </source>
</evidence>
<dbReference type="PANTHER" id="PTHR11075">
    <property type="entry name" value="PEPTIDE CHAIN RELEASE FACTOR"/>
    <property type="match status" value="1"/>
</dbReference>
<dbReference type="Gene3D" id="3.30.160.20">
    <property type="match status" value="1"/>
</dbReference>
<evidence type="ECO:0000256" key="2">
    <source>
        <dbReference type="ARBA" id="ARBA00038225"/>
    </source>
</evidence>
<dbReference type="GO" id="GO:0016150">
    <property type="term" value="F:translation release factor activity, codon nonspecific"/>
    <property type="evidence" value="ECO:0007669"/>
    <property type="project" value="TreeGrafter"/>
</dbReference>
<evidence type="ECO:0000313" key="11">
    <source>
        <dbReference type="RefSeq" id="XP_026689124.1"/>
    </source>
</evidence>
<evidence type="ECO:0000313" key="10">
    <source>
        <dbReference type="RefSeq" id="XP_026689123.1"/>
    </source>
</evidence>
<proteinExistence type="inferred from homology"/>
<dbReference type="Proteomes" id="UP000079169">
    <property type="component" value="Unplaced"/>
</dbReference>
<dbReference type="EC" id="3.1.1.29" evidence="1"/>
<sequence>MNTILSFHKLISNQRNVVKRFYKSSISLDKLYPNSSMLLKTPTPDQVKAPDGLKFNGVIPVEELDITYSRSSGPGGQHVNSVSTKVDIRFKVNAANWLNEDVKKQLIELNKNRLNKDGYLIIKSDRTRSQQLNLADAMTTLRNMIWKAAKPAPQISEDTIDRIRIRQEKQNRERLIEKKMRSMTKAQRRETPVDI</sequence>
<evidence type="ECO:0000313" key="8">
    <source>
        <dbReference type="RefSeq" id="XP_017305004.1"/>
    </source>
</evidence>
<dbReference type="GO" id="GO:0005762">
    <property type="term" value="C:mitochondrial large ribosomal subunit"/>
    <property type="evidence" value="ECO:0007669"/>
    <property type="project" value="TreeGrafter"/>
</dbReference>
<dbReference type="RefSeq" id="XP_008487414.1">
    <property type="nucleotide sequence ID" value="XM_008489192.3"/>
</dbReference>
<dbReference type="OMA" id="WYNSFDA"/>
<gene>
    <name evidence="7 8 9 10 11 12" type="primary">LOC103524187</name>
</gene>
<dbReference type="RefSeq" id="XP_026689123.1">
    <property type="nucleotide sequence ID" value="XM_026833322.1"/>
</dbReference>
<dbReference type="AlphaFoldDB" id="A0A1S4ES33"/>
<dbReference type="STRING" id="121845.A0A1S4ES33"/>
<evidence type="ECO:0000256" key="1">
    <source>
        <dbReference type="ARBA" id="ARBA00013260"/>
    </source>
</evidence>
<dbReference type="RefSeq" id="XP_026689124.1">
    <property type="nucleotide sequence ID" value="XM_026833323.1"/>
</dbReference>
<dbReference type="KEGG" id="dci:103524187"/>
<dbReference type="PROSITE" id="PS00745">
    <property type="entry name" value="RF_PROK_I"/>
    <property type="match status" value="1"/>
</dbReference>
<name>A0A1S4ES33_DIACI</name>
<keyword evidence="7 8" id="KW-0378">Hydrolase</keyword>
<evidence type="ECO:0000256" key="3">
    <source>
        <dbReference type="ARBA" id="ARBA00039441"/>
    </source>
</evidence>